<sequence length="130" mass="15169">MSGWHSVSNAPIYHYQTPHSCKTTPPSATEKDGEWIHLMTRMVLINNLSNLCAFHWLRQIKTNVMTTEFNLYYSSLMPIQRTVQLRVLTTPPYVHQYVHYNTDAANLCFRATIIPAFVYHQSNDIVFEHI</sequence>
<evidence type="ECO:0000313" key="2">
    <source>
        <dbReference type="Proteomes" id="UP000092154"/>
    </source>
</evidence>
<protein>
    <submittedName>
        <fullName evidence="1">Uncharacterized protein</fullName>
    </submittedName>
</protein>
<name>A0A1B7MN10_9AGAM</name>
<keyword evidence="2" id="KW-1185">Reference proteome</keyword>
<organism evidence="1 2">
    <name type="scientific">Rhizopogon vinicolor AM-OR11-026</name>
    <dbReference type="NCBI Taxonomy" id="1314800"/>
    <lineage>
        <taxon>Eukaryota</taxon>
        <taxon>Fungi</taxon>
        <taxon>Dikarya</taxon>
        <taxon>Basidiomycota</taxon>
        <taxon>Agaricomycotina</taxon>
        <taxon>Agaricomycetes</taxon>
        <taxon>Agaricomycetidae</taxon>
        <taxon>Boletales</taxon>
        <taxon>Suillineae</taxon>
        <taxon>Rhizopogonaceae</taxon>
        <taxon>Rhizopogon</taxon>
    </lineage>
</organism>
<proteinExistence type="predicted"/>
<dbReference type="EMBL" id="KV448677">
    <property type="protein sequence ID" value="OAX33977.1"/>
    <property type="molecule type" value="Genomic_DNA"/>
</dbReference>
<evidence type="ECO:0000313" key="1">
    <source>
        <dbReference type="EMBL" id="OAX33977.1"/>
    </source>
</evidence>
<gene>
    <name evidence="1" type="ORF">K503DRAFT_786103</name>
</gene>
<dbReference type="AlphaFoldDB" id="A0A1B7MN10"/>
<dbReference type="Proteomes" id="UP000092154">
    <property type="component" value="Unassembled WGS sequence"/>
</dbReference>
<reference evidence="1 2" key="1">
    <citation type="submission" date="2016-06" db="EMBL/GenBank/DDBJ databases">
        <title>Comparative genomics of the ectomycorrhizal sister species Rhizopogon vinicolor and Rhizopogon vesiculosus (Basidiomycota: Boletales) reveals a divergence of the mating type B locus.</title>
        <authorList>
            <consortium name="DOE Joint Genome Institute"/>
            <person name="Mujic A.B."/>
            <person name="Kuo A."/>
            <person name="Tritt A."/>
            <person name="Lipzen A."/>
            <person name="Chen C."/>
            <person name="Johnson J."/>
            <person name="Sharma A."/>
            <person name="Barry K."/>
            <person name="Grigoriev I.V."/>
            <person name="Spatafora J.W."/>
        </authorList>
    </citation>
    <scope>NUCLEOTIDE SEQUENCE [LARGE SCALE GENOMIC DNA]</scope>
    <source>
        <strain evidence="1 2">AM-OR11-026</strain>
    </source>
</reference>
<dbReference type="InParanoid" id="A0A1B7MN10"/>
<accession>A0A1B7MN10</accession>
<dbReference type="OrthoDB" id="2689266at2759"/>